<name>A0A1F8AR82_9BACT</name>
<dbReference type="PANTHER" id="PTHR44068:SF11">
    <property type="entry name" value="GERANYL DIPHOSPHATE 2-C-METHYLTRANSFERASE"/>
    <property type="match status" value="1"/>
</dbReference>
<sequence>MINTKILDELLSNTGDMCLKRRAKAIITSLSPKKNEIVLDAGCGDGFYLHLLSKFTNAHLIGLDDNPKALDLAKNYVKSKRLKLVEGSVMKMPFNNNKFDKIICSEVLEHLPDDVGGLREFKRVLKKGGVLAITVPSHNYPFLWDPVSFILENVFGTHITNGFWAGVWNQHIRLYTPDGLIQAVKKSGLKVEEVKVLTHYGLPFNHFLLNLGYKIRKSKTLPRNITKSLSKFSSDDGGSRDLYHLLLKAVNFIDRFNDKEFSLDTSTVGISLVAIKQRA</sequence>
<feature type="domain" description="Methyltransferase" evidence="1">
    <location>
        <begin position="33"/>
        <end position="140"/>
    </location>
</feature>
<dbReference type="EMBL" id="MGGW01000020">
    <property type="protein sequence ID" value="OGM53798.1"/>
    <property type="molecule type" value="Genomic_DNA"/>
</dbReference>
<comment type="caution">
    <text evidence="2">The sequence shown here is derived from an EMBL/GenBank/DDBJ whole genome shotgun (WGS) entry which is preliminary data.</text>
</comment>
<dbReference type="Pfam" id="PF13847">
    <property type="entry name" value="Methyltransf_31"/>
    <property type="match status" value="1"/>
</dbReference>
<dbReference type="CDD" id="cd02440">
    <property type="entry name" value="AdoMet_MTases"/>
    <property type="match status" value="1"/>
</dbReference>
<dbReference type="PANTHER" id="PTHR44068">
    <property type="entry name" value="ZGC:194242"/>
    <property type="match status" value="1"/>
</dbReference>
<dbReference type="Gene3D" id="3.40.50.150">
    <property type="entry name" value="Vaccinia Virus protein VP39"/>
    <property type="match status" value="1"/>
</dbReference>
<evidence type="ECO:0000259" key="1">
    <source>
        <dbReference type="Pfam" id="PF13847"/>
    </source>
</evidence>
<dbReference type="AlphaFoldDB" id="A0A1F8AR82"/>
<dbReference type="SUPFAM" id="SSF53335">
    <property type="entry name" value="S-adenosyl-L-methionine-dependent methyltransferases"/>
    <property type="match status" value="1"/>
</dbReference>
<evidence type="ECO:0000313" key="2">
    <source>
        <dbReference type="EMBL" id="OGM53798.1"/>
    </source>
</evidence>
<dbReference type="InterPro" id="IPR050447">
    <property type="entry name" value="Erg6_SMT_methyltransf"/>
</dbReference>
<dbReference type="InterPro" id="IPR025714">
    <property type="entry name" value="Methyltranfer_dom"/>
</dbReference>
<accession>A0A1F8AR82</accession>
<protein>
    <submittedName>
        <fullName evidence="2">16S rRNA (Cytosine(1402)-N(4))-methyltransferase</fullName>
    </submittedName>
</protein>
<dbReference type="InterPro" id="IPR029063">
    <property type="entry name" value="SAM-dependent_MTases_sf"/>
</dbReference>
<keyword evidence="2" id="KW-0489">Methyltransferase</keyword>
<proteinExistence type="predicted"/>
<dbReference type="GO" id="GO:0008757">
    <property type="term" value="F:S-adenosylmethionine-dependent methyltransferase activity"/>
    <property type="evidence" value="ECO:0007669"/>
    <property type="project" value="InterPro"/>
</dbReference>
<organism evidence="2 3">
    <name type="scientific">Candidatus Woesebacteria bacterium RIFCSPHIGHO2_12_FULL_41_24</name>
    <dbReference type="NCBI Taxonomy" id="1802510"/>
    <lineage>
        <taxon>Bacteria</taxon>
        <taxon>Candidatus Woeseibacteriota</taxon>
    </lineage>
</organism>
<gene>
    <name evidence="2" type="ORF">A3E44_05265</name>
</gene>
<keyword evidence="2" id="KW-0808">Transferase</keyword>
<reference evidence="2 3" key="1">
    <citation type="journal article" date="2016" name="Nat. Commun.">
        <title>Thousands of microbial genomes shed light on interconnected biogeochemical processes in an aquifer system.</title>
        <authorList>
            <person name="Anantharaman K."/>
            <person name="Brown C.T."/>
            <person name="Hug L.A."/>
            <person name="Sharon I."/>
            <person name="Castelle C.J."/>
            <person name="Probst A.J."/>
            <person name="Thomas B.C."/>
            <person name="Singh A."/>
            <person name="Wilkins M.J."/>
            <person name="Karaoz U."/>
            <person name="Brodie E.L."/>
            <person name="Williams K.H."/>
            <person name="Hubbard S.S."/>
            <person name="Banfield J.F."/>
        </authorList>
    </citation>
    <scope>NUCLEOTIDE SEQUENCE [LARGE SCALE GENOMIC DNA]</scope>
</reference>
<dbReference type="GO" id="GO:0032259">
    <property type="term" value="P:methylation"/>
    <property type="evidence" value="ECO:0007669"/>
    <property type="project" value="UniProtKB-KW"/>
</dbReference>
<dbReference type="Proteomes" id="UP000178603">
    <property type="component" value="Unassembled WGS sequence"/>
</dbReference>
<evidence type="ECO:0000313" key="3">
    <source>
        <dbReference type="Proteomes" id="UP000178603"/>
    </source>
</evidence>